<dbReference type="InterPro" id="IPR000873">
    <property type="entry name" value="AMP-dep_synth/lig_dom"/>
</dbReference>
<feature type="domain" description="AMP-dependent synthetase/ligase" evidence="3">
    <location>
        <begin position="18"/>
        <end position="438"/>
    </location>
</feature>
<accession>A0ABY4RVE9</accession>
<dbReference type="PANTHER" id="PTHR43201:SF5">
    <property type="entry name" value="MEDIUM-CHAIN ACYL-COA LIGASE ACSF2, MITOCHONDRIAL"/>
    <property type="match status" value="1"/>
</dbReference>
<keyword evidence="2 5" id="KW-0436">Ligase</keyword>
<dbReference type="PANTHER" id="PTHR43201">
    <property type="entry name" value="ACYL-COA SYNTHETASE"/>
    <property type="match status" value="1"/>
</dbReference>
<dbReference type="Gene3D" id="3.40.50.12780">
    <property type="entry name" value="N-terminal domain of ligase-like"/>
    <property type="match status" value="1"/>
</dbReference>
<organism evidence="5 6">
    <name type="scientific">Paenibacillus konkukensis</name>
    <dbReference type="NCBI Taxonomy" id="2020716"/>
    <lineage>
        <taxon>Bacteria</taxon>
        <taxon>Bacillati</taxon>
        <taxon>Bacillota</taxon>
        <taxon>Bacilli</taxon>
        <taxon>Bacillales</taxon>
        <taxon>Paenibacillaceae</taxon>
        <taxon>Paenibacillus</taxon>
    </lineage>
</organism>
<evidence type="ECO:0000256" key="2">
    <source>
        <dbReference type="ARBA" id="ARBA00022598"/>
    </source>
</evidence>
<dbReference type="EC" id="6.2.1.3" evidence="5"/>
<protein>
    <submittedName>
        <fullName evidence="5">Long-chain-fatty-acid--CoA ligase FadD13</fullName>
        <ecNumber evidence="5">6.2.1.3</ecNumber>
    </submittedName>
</protein>
<dbReference type="CDD" id="cd04433">
    <property type="entry name" value="AFD_class_I"/>
    <property type="match status" value="1"/>
</dbReference>
<dbReference type="EMBL" id="CP027059">
    <property type="protein sequence ID" value="UQZ85513.1"/>
    <property type="molecule type" value="Genomic_DNA"/>
</dbReference>
<comment type="similarity">
    <text evidence="1">Belongs to the ATP-dependent AMP-binding enzyme family.</text>
</comment>
<dbReference type="RefSeq" id="WP_249861138.1">
    <property type="nucleotide sequence ID" value="NZ_CP027059.1"/>
</dbReference>
<dbReference type="InterPro" id="IPR042099">
    <property type="entry name" value="ANL_N_sf"/>
</dbReference>
<feature type="domain" description="AMP-binding enzyme C-terminal" evidence="4">
    <location>
        <begin position="490"/>
        <end position="565"/>
    </location>
</feature>
<evidence type="ECO:0000313" key="6">
    <source>
        <dbReference type="Proteomes" id="UP001057134"/>
    </source>
</evidence>
<reference evidence="5" key="2">
    <citation type="journal article" date="2021" name="J Anim Sci Technol">
        <title>Complete genome sequence of Paenibacillus konkukensis sp. nov. SK3146 as a potential probiotic strain.</title>
        <authorList>
            <person name="Jung H.I."/>
            <person name="Park S."/>
            <person name="Niu K.M."/>
            <person name="Lee S.W."/>
            <person name="Kothari D."/>
            <person name="Yi K.J."/>
            <person name="Kim S.K."/>
        </authorList>
    </citation>
    <scope>NUCLEOTIDE SEQUENCE</scope>
    <source>
        <strain evidence="5">SK3146</strain>
    </source>
</reference>
<dbReference type="InterPro" id="IPR025110">
    <property type="entry name" value="AMP-bd_C"/>
</dbReference>
<dbReference type="GO" id="GO:0004467">
    <property type="term" value="F:long-chain fatty acid-CoA ligase activity"/>
    <property type="evidence" value="ECO:0007669"/>
    <property type="project" value="UniProtKB-EC"/>
</dbReference>
<gene>
    <name evidence="5" type="ORF">SK3146_04802</name>
</gene>
<dbReference type="InterPro" id="IPR045851">
    <property type="entry name" value="AMP-bd_C_sf"/>
</dbReference>
<dbReference type="Gene3D" id="3.30.300.30">
    <property type="match status" value="1"/>
</dbReference>
<sequence>MKRVPYGNMDTIPYMLSSRAAAYPSEIAYHYPEFGQRYCWSRLWDEVRMLAKGFLQLGIKEGDRVALLMQGRMELILAMYAAACIGAVSVPLNAYSKKEELQTLLKDSGPAAMILGKEGHRQHYPEMMREVILDCRRSGEDSSWLPKHVFVLEDGEQSFFRPFAELYALAADRDDREAFLPACMEISAQDPFILLYTSGTLGTPKGVLRSTASFLVVPGEKSGGRHGSSWVQSATDRLARYFPMLNLLPLYHLGGIVAIFANLKTCNLPILMLSHFHPIQALSVLSQEKCRIVMGTPFMIQQMLASPERGNYRLDSLLGVVFTSAAVTASVLQKVTREMNLLFFMVSYGSSEAGAVANGACFMDGRNNLLTLTLFKLLQRTRFLSGLIPYREFAANAFSLAGKVDRGVEVKIVHPETGETMAVNEQGEIAIRSHRVMRYVRENKDRACYTPDGWYKSGDLGFLDERRQLTITGRLHRLISRGGEKISPVEIEHALLLHRDVEDALVLGIPDELYGEQVCACIVAKQGTRPSPDDLRDHLAPQLSAFKLPRYYVFLPSFPLSSTGKVSIAEIKLLALEHIGGMKKHA</sequence>
<dbReference type="Proteomes" id="UP001057134">
    <property type="component" value="Chromosome"/>
</dbReference>
<reference evidence="5" key="1">
    <citation type="submission" date="2018-02" db="EMBL/GenBank/DDBJ databases">
        <authorList>
            <person name="Kim S.-K."/>
            <person name="Jung H.-I."/>
            <person name="Lee S.-W."/>
        </authorList>
    </citation>
    <scope>NUCLEOTIDE SEQUENCE</scope>
    <source>
        <strain evidence="5">SK3146</strain>
    </source>
</reference>
<dbReference type="Pfam" id="PF00501">
    <property type="entry name" value="AMP-binding"/>
    <property type="match status" value="1"/>
</dbReference>
<evidence type="ECO:0000313" key="5">
    <source>
        <dbReference type="EMBL" id="UQZ85513.1"/>
    </source>
</evidence>
<evidence type="ECO:0000259" key="3">
    <source>
        <dbReference type="Pfam" id="PF00501"/>
    </source>
</evidence>
<dbReference type="Pfam" id="PF13193">
    <property type="entry name" value="AMP-binding_C"/>
    <property type="match status" value="1"/>
</dbReference>
<proteinExistence type="inferred from homology"/>
<keyword evidence="6" id="KW-1185">Reference proteome</keyword>
<name>A0ABY4RVE9_9BACL</name>
<dbReference type="SUPFAM" id="SSF56801">
    <property type="entry name" value="Acetyl-CoA synthetase-like"/>
    <property type="match status" value="1"/>
</dbReference>
<evidence type="ECO:0000256" key="1">
    <source>
        <dbReference type="ARBA" id="ARBA00006432"/>
    </source>
</evidence>
<evidence type="ECO:0000259" key="4">
    <source>
        <dbReference type="Pfam" id="PF13193"/>
    </source>
</evidence>